<organism evidence="4 5">
    <name type="scientific">Yersinia aleksiciae</name>
    <dbReference type="NCBI Taxonomy" id="263819"/>
    <lineage>
        <taxon>Bacteria</taxon>
        <taxon>Pseudomonadati</taxon>
        <taxon>Pseudomonadota</taxon>
        <taxon>Gammaproteobacteria</taxon>
        <taxon>Enterobacterales</taxon>
        <taxon>Yersiniaceae</taxon>
        <taxon>Yersinia</taxon>
    </lineage>
</organism>
<proteinExistence type="predicted"/>
<dbReference type="Pfam" id="PF12710">
    <property type="entry name" value="HAD"/>
    <property type="match status" value="1"/>
</dbReference>
<accession>A0A0T9UQX0</accession>
<dbReference type="InterPro" id="IPR023214">
    <property type="entry name" value="HAD_sf"/>
</dbReference>
<dbReference type="SUPFAM" id="SSF56784">
    <property type="entry name" value="HAD-like"/>
    <property type="match status" value="1"/>
</dbReference>
<keyword evidence="3" id="KW-0472">Membrane</keyword>
<protein>
    <submittedName>
        <fullName evidence="4">HAD hydrolase, family IF</fullName>
    </submittedName>
</protein>
<feature type="region of interest" description="Disordered" evidence="2">
    <location>
        <begin position="1"/>
        <end position="22"/>
    </location>
</feature>
<feature type="compositionally biased region" description="Polar residues" evidence="2">
    <location>
        <begin position="1"/>
        <end position="11"/>
    </location>
</feature>
<dbReference type="NCBIfam" id="TIGR01545">
    <property type="entry name" value="YfhB_g-proteo"/>
    <property type="match status" value="1"/>
</dbReference>
<dbReference type="AlphaFoldDB" id="A0A0T9UQX0"/>
<keyword evidence="1" id="KW-0479">Metal-binding</keyword>
<gene>
    <name evidence="4" type="ORF">ERS008460_03380</name>
</gene>
<dbReference type="EMBL" id="CQEM01000017">
    <property type="protein sequence ID" value="CNL62749.1"/>
    <property type="molecule type" value="Genomic_DNA"/>
</dbReference>
<reference evidence="5" key="1">
    <citation type="submission" date="2015-03" db="EMBL/GenBank/DDBJ databases">
        <authorList>
            <consortium name="Pathogen Informatics"/>
        </authorList>
    </citation>
    <scope>NUCLEOTIDE SEQUENCE [LARGE SCALE GENOMIC DNA]</scope>
    <source>
        <strain evidence="5">IP27925</strain>
    </source>
</reference>
<dbReference type="Proteomes" id="UP000040088">
    <property type="component" value="Unassembled WGS sequence"/>
</dbReference>
<dbReference type="Gene3D" id="1.20.1440.100">
    <property type="entry name" value="SG protein - dephosphorylation function"/>
    <property type="match status" value="1"/>
</dbReference>
<dbReference type="STRING" id="28152.CH54_1488"/>
<keyword evidence="4" id="KW-0378">Hydrolase</keyword>
<name>A0A0T9UQX0_YERAE</name>
<evidence type="ECO:0000313" key="4">
    <source>
        <dbReference type="EMBL" id="CNL62749.1"/>
    </source>
</evidence>
<dbReference type="Gene3D" id="3.40.50.1000">
    <property type="entry name" value="HAD superfamily/HAD-like"/>
    <property type="match status" value="1"/>
</dbReference>
<dbReference type="InterPro" id="IPR006435">
    <property type="entry name" value="HAD-SF_hydro_IF_YfhB"/>
</dbReference>
<evidence type="ECO:0000256" key="1">
    <source>
        <dbReference type="ARBA" id="ARBA00022723"/>
    </source>
</evidence>
<dbReference type="GO" id="GO:0016787">
    <property type="term" value="F:hydrolase activity"/>
    <property type="evidence" value="ECO:0007669"/>
    <property type="project" value="UniProtKB-KW"/>
</dbReference>
<dbReference type="InterPro" id="IPR036412">
    <property type="entry name" value="HAD-like_sf"/>
</dbReference>
<dbReference type="GO" id="GO:0046872">
    <property type="term" value="F:metal ion binding"/>
    <property type="evidence" value="ECO:0007669"/>
    <property type="project" value="UniProtKB-KW"/>
</dbReference>
<evidence type="ECO:0000256" key="2">
    <source>
        <dbReference type="SAM" id="MobiDB-lite"/>
    </source>
</evidence>
<sequence length="234" mass="26738">MSVEQATSTFEQADIKPKATRESPAASAKRVVFFDLDGTLHQQDMFGSFLRFLLRHLPLNLLLVIPLLPVIGLGLLAGGRCARWPVSLLLWATTFGRREAHLKDLELRFVKAFRQKVTAFPVVVMRLREYLESSDAEVWLITGSPQRLGEQVYHDSTFIHRLRLVGSRMARHNGGWVLPLRCLGPEKVVQLEQRLGSPLKLYSGYSDSQQDNPLLYFCEHRWRVSKTGELQQLE</sequence>
<keyword evidence="3" id="KW-1133">Transmembrane helix</keyword>
<evidence type="ECO:0000313" key="5">
    <source>
        <dbReference type="Proteomes" id="UP000040088"/>
    </source>
</evidence>
<feature type="transmembrane region" description="Helical" evidence="3">
    <location>
        <begin position="57"/>
        <end position="77"/>
    </location>
</feature>
<keyword evidence="3" id="KW-0812">Transmembrane</keyword>
<evidence type="ECO:0000256" key="3">
    <source>
        <dbReference type="SAM" id="Phobius"/>
    </source>
</evidence>